<dbReference type="AlphaFoldDB" id="A0A0L0SHW3"/>
<accession>A0A0L0SHW3</accession>
<reference evidence="2" key="2">
    <citation type="submission" date="2009-11" db="EMBL/GenBank/DDBJ databases">
        <title>The Genome Sequence of Allomyces macrogynus strain ATCC 38327.</title>
        <authorList>
            <consortium name="The Broad Institute Genome Sequencing Platform"/>
            <person name="Russ C."/>
            <person name="Cuomo C."/>
            <person name="Shea T."/>
            <person name="Young S.K."/>
            <person name="Zeng Q."/>
            <person name="Koehrsen M."/>
            <person name="Haas B."/>
            <person name="Borodovsky M."/>
            <person name="Guigo R."/>
            <person name="Alvarado L."/>
            <person name="Berlin A."/>
            <person name="Borenstein D."/>
            <person name="Chen Z."/>
            <person name="Engels R."/>
            <person name="Freedman E."/>
            <person name="Gellesch M."/>
            <person name="Goldberg J."/>
            <person name="Griggs A."/>
            <person name="Gujja S."/>
            <person name="Heiman D."/>
            <person name="Hepburn T."/>
            <person name="Howarth C."/>
            <person name="Jen D."/>
            <person name="Larson L."/>
            <person name="Lewis B."/>
            <person name="Mehta T."/>
            <person name="Park D."/>
            <person name="Pearson M."/>
            <person name="Roberts A."/>
            <person name="Saif S."/>
            <person name="Shenoy N."/>
            <person name="Sisk P."/>
            <person name="Stolte C."/>
            <person name="Sykes S."/>
            <person name="Walk T."/>
            <person name="White J."/>
            <person name="Yandava C."/>
            <person name="Burger G."/>
            <person name="Gray M.W."/>
            <person name="Holland P.W.H."/>
            <person name="King N."/>
            <person name="Lang F.B.F."/>
            <person name="Roger A.J."/>
            <person name="Ruiz-Trillo I."/>
            <person name="Lander E."/>
            <person name="Nusbaum C."/>
        </authorList>
    </citation>
    <scope>NUCLEOTIDE SEQUENCE [LARGE SCALE GENOMIC DNA]</scope>
    <source>
        <strain evidence="2">ATCC 38327</strain>
    </source>
</reference>
<dbReference type="EMBL" id="GG745339">
    <property type="protein sequence ID" value="KNE62096.1"/>
    <property type="molecule type" value="Genomic_DNA"/>
</dbReference>
<reference evidence="1 2" key="1">
    <citation type="submission" date="2009-11" db="EMBL/GenBank/DDBJ databases">
        <title>Annotation of Allomyces macrogynus ATCC 38327.</title>
        <authorList>
            <consortium name="The Broad Institute Genome Sequencing Platform"/>
            <person name="Russ C."/>
            <person name="Cuomo C."/>
            <person name="Burger G."/>
            <person name="Gray M.W."/>
            <person name="Holland P.W.H."/>
            <person name="King N."/>
            <person name="Lang F.B.F."/>
            <person name="Roger A.J."/>
            <person name="Ruiz-Trillo I."/>
            <person name="Young S.K."/>
            <person name="Zeng Q."/>
            <person name="Gargeya S."/>
            <person name="Fitzgerald M."/>
            <person name="Haas B."/>
            <person name="Abouelleil A."/>
            <person name="Alvarado L."/>
            <person name="Arachchi H.M."/>
            <person name="Berlin A."/>
            <person name="Chapman S.B."/>
            <person name="Gearin G."/>
            <person name="Goldberg J."/>
            <person name="Griggs A."/>
            <person name="Gujja S."/>
            <person name="Hansen M."/>
            <person name="Heiman D."/>
            <person name="Howarth C."/>
            <person name="Larimer J."/>
            <person name="Lui A."/>
            <person name="MacDonald P.J.P."/>
            <person name="McCowen C."/>
            <person name="Montmayeur A."/>
            <person name="Murphy C."/>
            <person name="Neiman D."/>
            <person name="Pearson M."/>
            <person name="Priest M."/>
            <person name="Roberts A."/>
            <person name="Saif S."/>
            <person name="Shea T."/>
            <person name="Sisk P."/>
            <person name="Stolte C."/>
            <person name="Sykes S."/>
            <person name="Wortman J."/>
            <person name="Nusbaum C."/>
            <person name="Birren B."/>
        </authorList>
    </citation>
    <scope>NUCLEOTIDE SEQUENCE [LARGE SCALE GENOMIC DNA]</scope>
    <source>
        <strain evidence="1 2">ATCC 38327</strain>
    </source>
</reference>
<dbReference type="InterPro" id="IPR032675">
    <property type="entry name" value="LRR_dom_sf"/>
</dbReference>
<dbReference type="SUPFAM" id="SSF52047">
    <property type="entry name" value="RNI-like"/>
    <property type="match status" value="1"/>
</dbReference>
<sequence>MVVAASAEGSCDVLRIHADRVRSVHLERLWRPNAGPVENASNIQLAHLGLSTILARMAARFRHLAMLSIDAVLPASSLVLALGILSPTLHELSTAVNGNWNEAAVMVTLPHLRKLDLTVHNVEPDDAPVQTLISAPRLNVLRCRADAIHPDLVDRHLMRFPDLHELDVKGTLIDLSDDAVAAAPSATAPFWSALRTLLLPAPIFAHMFAACREQILPCLVTLGIAGNADSRLQLASLRWPAMPKLKRAEVNNVVVPPSLFATLAHAAPQLAQLDVVDCSLAPNCSLPGQFTFPALTHLRAGSMDVASFFAASTAAPVLTAVDVHADEPESRSLPSLPWTSVESLTITSTSVPPVVCGADLDALPWLTALSLPAMDWANNDLPVLSTVTHLAAPATTISALAMGMRTRNVASLAVAIHDGPLRAVPDHAPLRHVLAPLVEPAVLGTLSRMVTLETVNVRMVAAPRGMPVPLVLEYRSKHPLWRALPKLVMRSRVVSALVVRVEAVDDEATAASEIVAVAQWAAGSRTGSTGDRARPAWAPWAKAPGRTVLPVQVLVGNDAPVRDQLLAAFGKLDPKRIAARVVITSSREE</sequence>
<evidence type="ECO:0008006" key="3">
    <source>
        <dbReference type="Google" id="ProtNLM"/>
    </source>
</evidence>
<dbReference type="VEuPathDB" id="FungiDB:AMAG_07347"/>
<organism evidence="1 2">
    <name type="scientific">Allomyces macrogynus (strain ATCC 38327)</name>
    <name type="common">Allomyces javanicus var. macrogynus</name>
    <dbReference type="NCBI Taxonomy" id="578462"/>
    <lineage>
        <taxon>Eukaryota</taxon>
        <taxon>Fungi</taxon>
        <taxon>Fungi incertae sedis</taxon>
        <taxon>Blastocladiomycota</taxon>
        <taxon>Blastocladiomycetes</taxon>
        <taxon>Blastocladiales</taxon>
        <taxon>Blastocladiaceae</taxon>
        <taxon>Allomyces</taxon>
    </lineage>
</organism>
<gene>
    <name evidence="1" type="ORF">AMAG_07347</name>
</gene>
<protein>
    <recommendedName>
        <fullName evidence="3">F-box domain-containing protein</fullName>
    </recommendedName>
</protein>
<dbReference type="Gene3D" id="3.80.10.10">
    <property type="entry name" value="Ribonuclease Inhibitor"/>
    <property type="match status" value="1"/>
</dbReference>
<keyword evidence="2" id="KW-1185">Reference proteome</keyword>
<proteinExistence type="predicted"/>
<name>A0A0L0SHW3_ALLM3</name>
<evidence type="ECO:0000313" key="1">
    <source>
        <dbReference type="EMBL" id="KNE62096.1"/>
    </source>
</evidence>
<evidence type="ECO:0000313" key="2">
    <source>
        <dbReference type="Proteomes" id="UP000054350"/>
    </source>
</evidence>
<dbReference type="Proteomes" id="UP000054350">
    <property type="component" value="Unassembled WGS sequence"/>
</dbReference>